<evidence type="ECO:0000256" key="9">
    <source>
        <dbReference type="SAM" id="Phobius"/>
    </source>
</evidence>
<reference evidence="10 11" key="1">
    <citation type="journal article" date="2020" name="ISME J.">
        <title>Uncovering the hidden diversity of litter-decomposition mechanisms in mushroom-forming fungi.</title>
        <authorList>
            <person name="Floudas D."/>
            <person name="Bentzer J."/>
            <person name="Ahren D."/>
            <person name="Johansson T."/>
            <person name="Persson P."/>
            <person name="Tunlid A."/>
        </authorList>
    </citation>
    <scope>NUCLEOTIDE SEQUENCE [LARGE SCALE GENOMIC DNA]</scope>
    <source>
        <strain evidence="10 11">CBS 101986</strain>
    </source>
</reference>
<keyword evidence="7 9" id="KW-1133">Transmembrane helix</keyword>
<dbReference type="GO" id="GO:0016020">
    <property type="term" value="C:membrane"/>
    <property type="evidence" value="ECO:0007669"/>
    <property type="project" value="UniProtKB-SubCell"/>
</dbReference>
<proteinExistence type="inferred from homology"/>
<evidence type="ECO:0000256" key="7">
    <source>
        <dbReference type="ARBA" id="ARBA00022989"/>
    </source>
</evidence>
<dbReference type="InterPro" id="IPR004648">
    <property type="entry name" value="Oligpept_transpt"/>
</dbReference>
<dbReference type="GO" id="GO:0015031">
    <property type="term" value="P:protein transport"/>
    <property type="evidence" value="ECO:0007669"/>
    <property type="project" value="UniProtKB-KW"/>
</dbReference>
<evidence type="ECO:0000256" key="4">
    <source>
        <dbReference type="ARBA" id="ARBA00022692"/>
    </source>
</evidence>
<comment type="caution">
    <text evidence="10">The sequence shown here is derived from an EMBL/GenBank/DDBJ whole genome shotgun (WGS) entry which is preliminary data.</text>
</comment>
<evidence type="ECO:0000256" key="8">
    <source>
        <dbReference type="ARBA" id="ARBA00023136"/>
    </source>
</evidence>
<comment type="subcellular location">
    <subcellularLocation>
        <location evidence="1">Membrane</location>
        <topology evidence="1">Multi-pass membrane protein</topology>
    </subcellularLocation>
</comment>
<sequence>MLSSIIFSALTFFFPLGVVLPTLAWLVSKRFPNSWIRYLNFPVVLAGTNGIPPANAVNYVTWGLVGFIFQYVIRRRHFSWWTKYNYVLSAALDSGVAIGVILIFFCLQYPLNGTIGQNNIQIWWGNTVFTKTADALGTPLKMLSNGQDRFGQVLL</sequence>
<evidence type="ECO:0000256" key="6">
    <source>
        <dbReference type="ARBA" id="ARBA00022927"/>
    </source>
</evidence>
<keyword evidence="4 9" id="KW-0812">Transmembrane</keyword>
<dbReference type="GO" id="GO:0035673">
    <property type="term" value="F:oligopeptide transmembrane transporter activity"/>
    <property type="evidence" value="ECO:0007669"/>
    <property type="project" value="InterPro"/>
</dbReference>
<gene>
    <name evidence="10" type="ORF">D9619_013098</name>
</gene>
<dbReference type="PANTHER" id="PTHR22601">
    <property type="entry name" value="ISP4 LIKE PROTEIN"/>
    <property type="match status" value="1"/>
</dbReference>
<keyword evidence="3" id="KW-0813">Transport</keyword>
<accession>A0A8H5EVE8</accession>
<evidence type="ECO:0000313" key="10">
    <source>
        <dbReference type="EMBL" id="KAF5313859.1"/>
    </source>
</evidence>
<evidence type="ECO:0000313" key="11">
    <source>
        <dbReference type="Proteomes" id="UP000567179"/>
    </source>
</evidence>
<evidence type="ECO:0000256" key="5">
    <source>
        <dbReference type="ARBA" id="ARBA00022856"/>
    </source>
</evidence>
<feature type="transmembrane region" description="Helical" evidence="9">
    <location>
        <begin position="86"/>
        <end position="111"/>
    </location>
</feature>
<dbReference type="EMBL" id="JAACJJ010000046">
    <property type="protein sequence ID" value="KAF5313859.1"/>
    <property type="molecule type" value="Genomic_DNA"/>
</dbReference>
<keyword evidence="11" id="KW-1185">Reference proteome</keyword>
<organism evidence="10 11">
    <name type="scientific">Psilocybe cf. subviscida</name>
    <dbReference type="NCBI Taxonomy" id="2480587"/>
    <lineage>
        <taxon>Eukaryota</taxon>
        <taxon>Fungi</taxon>
        <taxon>Dikarya</taxon>
        <taxon>Basidiomycota</taxon>
        <taxon>Agaricomycotina</taxon>
        <taxon>Agaricomycetes</taxon>
        <taxon>Agaricomycetidae</taxon>
        <taxon>Agaricales</taxon>
        <taxon>Agaricineae</taxon>
        <taxon>Strophariaceae</taxon>
        <taxon>Psilocybe</taxon>
    </lineage>
</organism>
<dbReference type="Pfam" id="PF03169">
    <property type="entry name" value="OPT"/>
    <property type="match status" value="1"/>
</dbReference>
<evidence type="ECO:0000256" key="1">
    <source>
        <dbReference type="ARBA" id="ARBA00004141"/>
    </source>
</evidence>
<evidence type="ECO:0008006" key="12">
    <source>
        <dbReference type="Google" id="ProtNLM"/>
    </source>
</evidence>
<keyword evidence="8 9" id="KW-0472">Membrane</keyword>
<feature type="transmembrane region" description="Helical" evidence="9">
    <location>
        <begin position="6"/>
        <end position="28"/>
    </location>
</feature>
<feature type="transmembrane region" description="Helical" evidence="9">
    <location>
        <begin position="57"/>
        <end position="74"/>
    </location>
</feature>
<comment type="similarity">
    <text evidence="2">Belongs to the oligopeptide OPT transporter family.</text>
</comment>
<dbReference type="Proteomes" id="UP000567179">
    <property type="component" value="Unassembled WGS sequence"/>
</dbReference>
<evidence type="ECO:0000256" key="2">
    <source>
        <dbReference type="ARBA" id="ARBA00008807"/>
    </source>
</evidence>
<keyword evidence="5" id="KW-0571">Peptide transport</keyword>
<dbReference type="InterPro" id="IPR004813">
    <property type="entry name" value="OPT"/>
</dbReference>
<dbReference type="AlphaFoldDB" id="A0A8H5EVE8"/>
<name>A0A8H5EVE8_9AGAR</name>
<keyword evidence="6" id="KW-0653">Protein transport</keyword>
<protein>
    <recommendedName>
        <fullName evidence="12">Oligopeptide transporter</fullName>
    </recommendedName>
</protein>
<evidence type="ECO:0000256" key="3">
    <source>
        <dbReference type="ARBA" id="ARBA00022448"/>
    </source>
</evidence>
<dbReference type="OrthoDB" id="2988240at2759"/>